<reference evidence="8" key="2">
    <citation type="submission" date="2021-01" db="UniProtKB">
        <authorList>
            <consortium name="EnsemblPlants"/>
        </authorList>
    </citation>
    <scope>IDENTIFICATION</scope>
</reference>
<dbReference type="InParanoid" id="A0A7N2N3F9"/>
<feature type="transmembrane region" description="Helical" evidence="7">
    <location>
        <begin position="21"/>
        <end position="41"/>
    </location>
</feature>
<organism evidence="8 9">
    <name type="scientific">Quercus lobata</name>
    <name type="common">Valley oak</name>
    <dbReference type="NCBI Taxonomy" id="97700"/>
    <lineage>
        <taxon>Eukaryota</taxon>
        <taxon>Viridiplantae</taxon>
        <taxon>Streptophyta</taxon>
        <taxon>Embryophyta</taxon>
        <taxon>Tracheophyta</taxon>
        <taxon>Spermatophyta</taxon>
        <taxon>Magnoliopsida</taxon>
        <taxon>eudicotyledons</taxon>
        <taxon>Gunneridae</taxon>
        <taxon>Pentapetalae</taxon>
        <taxon>rosids</taxon>
        <taxon>fabids</taxon>
        <taxon>Fagales</taxon>
        <taxon>Fagaceae</taxon>
        <taxon>Quercus</taxon>
    </lineage>
</organism>
<evidence type="ECO:0000256" key="7">
    <source>
        <dbReference type="SAM" id="Phobius"/>
    </source>
</evidence>
<name>A0A7N2N3F9_QUELO</name>
<dbReference type="InterPro" id="IPR000425">
    <property type="entry name" value="MIP"/>
</dbReference>
<protein>
    <submittedName>
        <fullName evidence="8">Uncharacterized protein</fullName>
    </submittedName>
</protein>
<accession>A0A7N2N3F9</accession>
<dbReference type="GO" id="GO:0015250">
    <property type="term" value="F:water channel activity"/>
    <property type="evidence" value="ECO:0007669"/>
    <property type="project" value="TreeGrafter"/>
</dbReference>
<dbReference type="Gramene" id="QL12p018494:mrna">
    <property type="protein sequence ID" value="QL12p018494:mrna"/>
    <property type="gene ID" value="QL12p018494"/>
</dbReference>
<dbReference type="Proteomes" id="UP000594261">
    <property type="component" value="Chromosome 12"/>
</dbReference>
<keyword evidence="2 6" id="KW-0813">Transport</keyword>
<dbReference type="PROSITE" id="PS00221">
    <property type="entry name" value="MIP"/>
    <property type="match status" value="1"/>
</dbReference>
<evidence type="ECO:0000313" key="8">
    <source>
        <dbReference type="EnsemblPlants" id="QL12p018494:mrna"/>
    </source>
</evidence>
<comment type="subcellular location">
    <subcellularLocation>
        <location evidence="1">Membrane</location>
        <topology evidence="1">Multi-pass membrane protein</topology>
    </subcellularLocation>
</comment>
<evidence type="ECO:0000256" key="3">
    <source>
        <dbReference type="ARBA" id="ARBA00022692"/>
    </source>
</evidence>
<dbReference type="PANTHER" id="PTHR45665">
    <property type="entry name" value="AQUAPORIN-8"/>
    <property type="match status" value="1"/>
</dbReference>
<evidence type="ECO:0000313" key="9">
    <source>
        <dbReference type="Proteomes" id="UP000594261"/>
    </source>
</evidence>
<proteinExistence type="inferred from homology"/>
<evidence type="ECO:0000256" key="6">
    <source>
        <dbReference type="RuleBase" id="RU000477"/>
    </source>
</evidence>
<comment type="similarity">
    <text evidence="6">Belongs to the MIP/aquaporin (TC 1.A.8) family.</text>
</comment>
<feature type="transmembrane region" description="Helical" evidence="7">
    <location>
        <begin position="47"/>
        <end position="69"/>
    </location>
</feature>
<keyword evidence="5 7" id="KW-0472">Membrane</keyword>
<dbReference type="InterPro" id="IPR023271">
    <property type="entry name" value="Aquaporin-like"/>
</dbReference>
<reference evidence="8 9" key="1">
    <citation type="journal article" date="2016" name="G3 (Bethesda)">
        <title>First Draft Assembly and Annotation of the Genome of a California Endemic Oak Quercus lobata Nee (Fagaceae).</title>
        <authorList>
            <person name="Sork V.L."/>
            <person name="Fitz-Gibbon S.T."/>
            <person name="Puiu D."/>
            <person name="Crepeau M."/>
            <person name="Gugger P.F."/>
            <person name="Sherman R."/>
            <person name="Stevens K."/>
            <person name="Langley C.H."/>
            <person name="Pellegrini M."/>
            <person name="Salzberg S.L."/>
        </authorList>
    </citation>
    <scope>NUCLEOTIDE SEQUENCE [LARGE SCALE GENOMIC DNA]</scope>
    <source>
        <strain evidence="8 9">cv. SW786</strain>
    </source>
</reference>
<evidence type="ECO:0000256" key="2">
    <source>
        <dbReference type="ARBA" id="ARBA00022448"/>
    </source>
</evidence>
<dbReference type="InterPro" id="IPR022357">
    <property type="entry name" value="MIP_CS"/>
</dbReference>
<dbReference type="EMBL" id="LRBV02000012">
    <property type="status" value="NOT_ANNOTATED_CDS"/>
    <property type="molecule type" value="Genomic_DNA"/>
</dbReference>
<evidence type="ECO:0000256" key="4">
    <source>
        <dbReference type="ARBA" id="ARBA00022989"/>
    </source>
</evidence>
<dbReference type="EnsemblPlants" id="QL12p018494:mrna">
    <property type="protein sequence ID" value="QL12p018494:mrna"/>
    <property type="gene ID" value="QL12p018494"/>
</dbReference>
<evidence type="ECO:0000256" key="5">
    <source>
        <dbReference type="ARBA" id="ARBA00023136"/>
    </source>
</evidence>
<dbReference type="GO" id="GO:0016020">
    <property type="term" value="C:membrane"/>
    <property type="evidence" value="ECO:0007669"/>
    <property type="project" value="UniProtKB-SubCell"/>
</dbReference>
<keyword evidence="4 7" id="KW-1133">Transmembrane helix</keyword>
<dbReference type="AlphaFoldDB" id="A0A7N2N3F9"/>
<keyword evidence="9" id="KW-1185">Reference proteome</keyword>
<sequence>MVKIAWGSIREATQLDCIKALVVEFITTFLFVFAGVGTAMAADKLDADSLVAIFAVAIAHALAVAVMISAGHISGGHLNPAVTISLLAGGHITVFGSALYWIDQLLASSAACYILHYITGGLTTPIHSLGSGVDYLQGPTLTGFIVGANILAGGVFSGASMNPARSFGPALVSWDWTDHWVYWVGPLTGGARAGFIYENFFIIRSHVPIPTEEDNF</sequence>
<dbReference type="PANTHER" id="PTHR45665:SF26">
    <property type="entry name" value="AQUAPORIN TIP4-1"/>
    <property type="match status" value="1"/>
</dbReference>
<dbReference type="PRINTS" id="PR00783">
    <property type="entry name" value="MINTRINSICP"/>
</dbReference>
<dbReference type="OMA" id="GHITIFM"/>
<dbReference type="Pfam" id="PF00230">
    <property type="entry name" value="MIP"/>
    <property type="match status" value="2"/>
</dbReference>
<dbReference type="Gene3D" id="1.20.1080.10">
    <property type="entry name" value="Glycerol uptake facilitator protein"/>
    <property type="match status" value="2"/>
</dbReference>
<dbReference type="InterPro" id="IPR034294">
    <property type="entry name" value="Aquaporin_transptr"/>
</dbReference>
<keyword evidence="3 6" id="KW-0812">Transmembrane</keyword>
<dbReference type="SUPFAM" id="SSF81338">
    <property type="entry name" value="Aquaporin-like"/>
    <property type="match status" value="1"/>
</dbReference>
<feature type="transmembrane region" description="Helical" evidence="7">
    <location>
        <begin position="81"/>
        <end position="102"/>
    </location>
</feature>
<evidence type="ECO:0000256" key="1">
    <source>
        <dbReference type="ARBA" id="ARBA00004141"/>
    </source>
</evidence>